<keyword evidence="1" id="KW-0472">Membrane</keyword>
<organism evidence="2 3">
    <name type="scientific">Enterococcus phage ECP3</name>
    <dbReference type="NCBI Taxonomy" id="1498168"/>
    <lineage>
        <taxon>Viruses</taxon>
        <taxon>Duplodnaviria</taxon>
        <taxon>Heunggongvirae</taxon>
        <taxon>Uroviricota</taxon>
        <taxon>Caudoviricetes</taxon>
        <taxon>Herelleviridae</taxon>
        <taxon>Brockvirinae</taxon>
        <taxon>Kochikohdavirus</taxon>
        <taxon>Kochikohdavirus ECP3</taxon>
    </lineage>
</organism>
<keyword evidence="3" id="KW-1185">Reference proteome</keyword>
<keyword evidence="1" id="KW-1133">Transmembrane helix</keyword>
<keyword evidence="1" id="KW-0812">Transmembrane</keyword>
<protein>
    <submittedName>
        <fullName evidence="2">Uncharacterized protein</fullName>
    </submittedName>
</protein>
<dbReference type="GeneID" id="24628056"/>
<dbReference type="EMBL" id="KJ801817">
    <property type="protein sequence ID" value="AII28367.1"/>
    <property type="molecule type" value="Genomic_DNA"/>
</dbReference>
<evidence type="ECO:0000313" key="2">
    <source>
        <dbReference type="EMBL" id="AII28367.1"/>
    </source>
</evidence>
<dbReference type="Proteomes" id="UP000030157">
    <property type="component" value="Segment"/>
</dbReference>
<name>A0A096XST4_9CAUD</name>
<evidence type="ECO:0000313" key="3">
    <source>
        <dbReference type="Proteomes" id="UP000030157"/>
    </source>
</evidence>
<evidence type="ECO:0000256" key="1">
    <source>
        <dbReference type="SAM" id="Phobius"/>
    </source>
</evidence>
<proteinExistence type="predicted"/>
<accession>A0A096XST4</accession>
<feature type="transmembrane region" description="Helical" evidence="1">
    <location>
        <begin position="50"/>
        <end position="68"/>
    </location>
</feature>
<sequence>MSKDEKLVEWFEVALMVIMWLLITFSILYTIVSLPFMVHEGDWLGIVRNVLLDIVVLAIGVVATWLQLRFKKGMEE</sequence>
<reference evidence="2" key="1">
    <citation type="submission" date="2014-05" db="EMBL/GenBank/DDBJ databases">
        <title>Complete genome sequence of Enterococcus faecalis bacteriophage ECP3.</title>
        <authorList>
            <person name="Kang H.-Y."/>
            <person name="Kim S."/>
            <person name="Kim J."/>
        </authorList>
    </citation>
    <scope>NUCLEOTIDE SEQUENCE [LARGE SCALE GENOMIC DNA]</scope>
    <source>
        <strain evidence="2">ECP3</strain>
    </source>
</reference>
<dbReference type="RefSeq" id="YP_009147008.1">
    <property type="nucleotide sequence ID" value="NC_027335.2"/>
</dbReference>
<feature type="transmembrane region" description="Helical" evidence="1">
    <location>
        <begin position="12"/>
        <end position="38"/>
    </location>
</feature>